<evidence type="ECO:0000313" key="2">
    <source>
        <dbReference type="EMBL" id="KAF5348258.1"/>
    </source>
</evidence>
<sequence>MSFRDPNEPFPITTAQLLGNFCETLAYGVYLVTCTFCARTLFLVGKGQEERWASPHEIRWLMATIAMALFIICTFDVAIGLLHNMRAFIQSKDPERVFYNIADWINIVRSVDQVLAGILGDFVLVYRCWIVYGRRWLIIVPSLMLYLGGIVVAIALIQAEANPKTPDDILLTSNQTRHWNSAFFALTAAQNILTSSILIWRLWPGPRYLRKTIRVIAESGAAYTMTVFFASVASISRSNAVYPISDTALQATGIAFNVILIRSPMKRDQQFAKFDRTTDASDLVA</sequence>
<keyword evidence="3" id="KW-1185">Reference proteome</keyword>
<feature type="transmembrane region" description="Helical" evidence="1">
    <location>
        <begin position="241"/>
        <end position="261"/>
    </location>
</feature>
<dbReference type="AlphaFoldDB" id="A0A8H5CVC2"/>
<dbReference type="EMBL" id="JAACJO010000020">
    <property type="protein sequence ID" value="KAF5348258.1"/>
    <property type="molecule type" value="Genomic_DNA"/>
</dbReference>
<feature type="transmembrane region" description="Helical" evidence="1">
    <location>
        <begin position="215"/>
        <end position="235"/>
    </location>
</feature>
<dbReference type="OrthoDB" id="3357408at2759"/>
<comment type="caution">
    <text evidence="2">The sequence shown here is derived from an EMBL/GenBank/DDBJ whole genome shotgun (WGS) entry which is preliminary data.</text>
</comment>
<feature type="transmembrane region" description="Helical" evidence="1">
    <location>
        <begin position="179"/>
        <end position="203"/>
    </location>
</feature>
<name>A0A8H5CVC2_9AGAR</name>
<organism evidence="2 3">
    <name type="scientific">Leucocoprinus leucothites</name>
    <dbReference type="NCBI Taxonomy" id="201217"/>
    <lineage>
        <taxon>Eukaryota</taxon>
        <taxon>Fungi</taxon>
        <taxon>Dikarya</taxon>
        <taxon>Basidiomycota</taxon>
        <taxon>Agaricomycotina</taxon>
        <taxon>Agaricomycetes</taxon>
        <taxon>Agaricomycetidae</taxon>
        <taxon>Agaricales</taxon>
        <taxon>Agaricineae</taxon>
        <taxon>Agaricaceae</taxon>
        <taxon>Leucocoprinus</taxon>
    </lineage>
</organism>
<gene>
    <name evidence="2" type="ORF">D9756_010541</name>
</gene>
<evidence type="ECO:0000313" key="3">
    <source>
        <dbReference type="Proteomes" id="UP000559027"/>
    </source>
</evidence>
<protein>
    <submittedName>
        <fullName evidence="2">Uncharacterized protein</fullName>
    </submittedName>
</protein>
<proteinExistence type="predicted"/>
<keyword evidence="1" id="KW-1133">Transmembrane helix</keyword>
<keyword evidence="1" id="KW-0472">Membrane</keyword>
<keyword evidence="1" id="KW-0812">Transmembrane</keyword>
<accession>A0A8H5CVC2</accession>
<reference evidence="2 3" key="1">
    <citation type="journal article" date="2020" name="ISME J.">
        <title>Uncovering the hidden diversity of litter-decomposition mechanisms in mushroom-forming fungi.</title>
        <authorList>
            <person name="Floudas D."/>
            <person name="Bentzer J."/>
            <person name="Ahren D."/>
            <person name="Johansson T."/>
            <person name="Persson P."/>
            <person name="Tunlid A."/>
        </authorList>
    </citation>
    <scope>NUCLEOTIDE SEQUENCE [LARGE SCALE GENOMIC DNA]</scope>
    <source>
        <strain evidence="2 3">CBS 146.42</strain>
    </source>
</reference>
<dbReference type="Proteomes" id="UP000559027">
    <property type="component" value="Unassembled WGS sequence"/>
</dbReference>
<evidence type="ECO:0000256" key="1">
    <source>
        <dbReference type="SAM" id="Phobius"/>
    </source>
</evidence>
<feature type="transmembrane region" description="Helical" evidence="1">
    <location>
        <begin position="136"/>
        <end position="159"/>
    </location>
</feature>
<feature type="transmembrane region" description="Helical" evidence="1">
    <location>
        <begin position="60"/>
        <end position="82"/>
    </location>
</feature>